<reference evidence="3" key="1">
    <citation type="journal article" date="2019" name="Int. J. Syst. Evol. Microbiol.">
        <title>The Global Catalogue of Microorganisms (GCM) 10K type strain sequencing project: providing services to taxonomists for standard genome sequencing and annotation.</title>
        <authorList>
            <consortium name="The Broad Institute Genomics Platform"/>
            <consortium name="The Broad Institute Genome Sequencing Center for Infectious Disease"/>
            <person name="Wu L."/>
            <person name="Ma J."/>
        </authorList>
    </citation>
    <scope>NUCLEOTIDE SEQUENCE [LARGE SCALE GENOMIC DNA]</scope>
    <source>
        <strain evidence="3">CGMCC 4.7393</strain>
    </source>
</reference>
<comment type="caution">
    <text evidence="2">The sequence shown here is derived from an EMBL/GenBank/DDBJ whole genome shotgun (WGS) entry which is preliminary data.</text>
</comment>
<feature type="region of interest" description="Disordered" evidence="1">
    <location>
        <begin position="80"/>
        <end position="131"/>
    </location>
</feature>
<evidence type="ECO:0000313" key="3">
    <source>
        <dbReference type="Proteomes" id="UP001596405"/>
    </source>
</evidence>
<name>A0ABW2DN34_9BACT</name>
<accession>A0ABW2DN34</accession>
<proteinExistence type="predicted"/>
<dbReference type="Proteomes" id="UP001596405">
    <property type="component" value="Unassembled WGS sequence"/>
</dbReference>
<feature type="compositionally biased region" description="Polar residues" evidence="1">
    <location>
        <begin position="103"/>
        <end position="113"/>
    </location>
</feature>
<evidence type="ECO:0000313" key="2">
    <source>
        <dbReference type="EMBL" id="MFC6998084.1"/>
    </source>
</evidence>
<dbReference type="PROSITE" id="PS51257">
    <property type="entry name" value="PROKAR_LIPOPROTEIN"/>
    <property type="match status" value="1"/>
</dbReference>
<dbReference type="RefSeq" id="WP_066621663.1">
    <property type="nucleotide sequence ID" value="NZ_JBHSYQ010000004.1"/>
</dbReference>
<keyword evidence="3" id="KW-1185">Reference proteome</keyword>
<evidence type="ECO:0000256" key="1">
    <source>
        <dbReference type="SAM" id="MobiDB-lite"/>
    </source>
</evidence>
<gene>
    <name evidence="2" type="ORF">ACFQHR_10640</name>
</gene>
<organism evidence="2 3">
    <name type="scientific">Rufibacter roseus</name>
    <dbReference type="NCBI Taxonomy" id="1567108"/>
    <lineage>
        <taxon>Bacteria</taxon>
        <taxon>Pseudomonadati</taxon>
        <taxon>Bacteroidota</taxon>
        <taxon>Cytophagia</taxon>
        <taxon>Cytophagales</taxon>
        <taxon>Hymenobacteraceae</taxon>
        <taxon>Rufibacter</taxon>
    </lineage>
</organism>
<protein>
    <submittedName>
        <fullName evidence="2">Uncharacterized protein</fullName>
    </submittedName>
</protein>
<sequence>MPTIRPIHLIAAVALLLVGCKTTKPLDPIHIMAVELSVDSLVRPCMAHVPMQKPTLIQRVFGTGSKTKLKNVTINVNSQTATGGSTIGANEQGGADNSKVKRSATSTAETTNTGGQGSKVDGDAEATASNKQGGGSLWWYVVAAGVGFAIRQFAPMLWRMAIPA</sequence>
<dbReference type="EMBL" id="JBHSYQ010000004">
    <property type="protein sequence ID" value="MFC6998084.1"/>
    <property type="molecule type" value="Genomic_DNA"/>
</dbReference>
<feature type="compositionally biased region" description="Polar residues" evidence="1">
    <location>
        <begin position="80"/>
        <end position="89"/>
    </location>
</feature>